<comment type="caution">
    <text evidence="1">The sequence shown here is derived from an EMBL/GenBank/DDBJ whole genome shotgun (WGS) entry which is preliminary data.</text>
</comment>
<name>A0A8X6W006_TRICX</name>
<accession>A0A8X6W006</accession>
<dbReference type="EMBL" id="BMAU01021371">
    <property type="protein sequence ID" value="GFY25633.1"/>
    <property type="molecule type" value="Genomic_DNA"/>
</dbReference>
<proteinExistence type="predicted"/>
<organism evidence="1 2">
    <name type="scientific">Trichonephila clavipes</name>
    <name type="common">Golden silk orbweaver</name>
    <name type="synonym">Nephila clavipes</name>
    <dbReference type="NCBI Taxonomy" id="2585209"/>
    <lineage>
        <taxon>Eukaryota</taxon>
        <taxon>Metazoa</taxon>
        <taxon>Ecdysozoa</taxon>
        <taxon>Arthropoda</taxon>
        <taxon>Chelicerata</taxon>
        <taxon>Arachnida</taxon>
        <taxon>Araneae</taxon>
        <taxon>Araneomorphae</taxon>
        <taxon>Entelegynae</taxon>
        <taxon>Araneoidea</taxon>
        <taxon>Nephilidae</taxon>
        <taxon>Trichonephila</taxon>
    </lineage>
</organism>
<dbReference type="AlphaFoldDB" id="A0A8X6W006"/>
<keyword evidence="2" id="KW-1185">Reference proteome</keyword>
<evidence type="ECO:0000313" key="2">
    <source>
        <dbReference type="Proteomes" id="UP000887159"/>
    </source>
</evidence>
<reference evidence="1" key="1">
    <citation type="submission" date="2020-08" db="EMBL/GenBank/DDBJ databases">
        <title>Multicomponent nature underlies the extraordinary mechanical properties of spider dragline silk.</title>
        <authorList>
            <person name="Kono N."/>
            <person name="Nakamura H."/>
            <person name="Mori M."/>
            <person name="Yoshida Y."/>
            <person name="Ohtoshi R."/>
            <person name="Malay A.D."/>
            <person name="Moran D.A.P."/>
            <person name="Tomita M."/>
            <person name="Numata K."/>
            <person name="Arakawa K."/>
        </authorList>
    </citation>
    <scope>NUCLEOTIDE SEQUENCE</scope>
</reference>
<gene>
    <name evidence="1" type="ORF">TNCV_2487531</name>
</gene>
<protein>
    <submittedName>
        <fullName evidence="1">Uncharacterized protein</fullName>
    </submittedName>
</protein>
<evidence type="ECO:0000313" key="1">
    <source>
        <dbReference type="EMBL" id="GFY25633.1"/>
    </source>
</evidence>
<dbReference type="Proteomes" id="UP000887159">
    <property type="component" value="Unassembled WGS sequence"/>
</dbReference>
<sequence length="99" mass="11124">MVNNHQAIGERRFFSCLRLRSSNFEVNKLRVAEVQIEPFARALVPLNGRYVWNQTHVKTVEARSPYTGVTYTPTNPSSWGGGASNAWLTLSTYPLLDPA</sequence>